<keyword evidence="2" id="KW-0645">Protease</keyword>
<evidence type="ECO:0000256" key="1">
    <source>
        <dbReference type="ARBA" id="ARBA00007261"/>
    </source>
</evidence>
<feature type="domain" description="Peptidase M16 N-terminal" evidence="8">
    <location>
        <begin position="45"/>
        <end position="173"/>
    </location>
</feature>
<comment type="similarity">
    <text evidence="1 7">Belongs to the peptidase M16 family.</text>
</comment>
<keyword evidence="3" id="KW-0479">Metal-binding</keyword>
<dbReference type="InterPro" id="IPR011765">
    <property type="entry name" value="Pept_M16_N"/>
</dbReference>
<feature type="domain" description="Peptidase M16 C-terminal" evidence="9">
    <location>
        <begin position="200"/>
        <end position="367"/>
    </location>
</feature>
<dbReference type="Pfam" id="PF00675">
    <property type="entry name" value="Peptidase_M16"/>
    <property type="match status" value="1"/>
</dbReference>
<dbReference type="InterPro" id="IPR050626">
    <property type="entry name" value="Peptidase_M16"/>
</dbReference>
<evidence type="ECO:0000313" key="12">
    <source>
        <dbReference type="Proteomes" id="UP001500889"/>
    </source>
</evidence>
<evidence type="ECO:0000259" key="9">
    <source>
        <dbReference type="Pfam" id="PF05193"/>
    </source>
</evidence>
<evidence type="ECO:0000256" key="4">
    <source>
        <dbReference type="ARBA" id="ARBA00022801"/>
    </source>
</evidence>
<dbReference type="Pfam" id="PF16187">
    <property type="entry name" value="Peptidase_M16_M"/>
    <property type="match status" value="1"/>
</dbReference>
<dbReference type="PANTHER" id="PTHR43690">
    <property type="entry name" value="NARDILYSIN"/>
    <property type="match status" value="1"/>
</dbReference>
<organism evidence="11 12">
    <name type="scientific">Drosophila madeirensis</name>
    <name type="common">Fruit fly</name>
    <dbReference type="NCBI Taxonomy" id="30013"/>
    <lineage>
        <taxon>Eukaryota</taxon>
        <taxon>Metazoa</taxon>
        <taxon>Ecdysozoa</taxon>
        <taxon>Arthropoda</taxon>
        <taxon>Hexapoda</taxon>
        <taxon>Insecta</taxon>
        <taxon>Pterygota</taxon>
        <taxon>Neoptera</taxon>
        <taxon>Endopterygota</taxon>
        <taxon>Diptera</taxon>
        <taxon>Brachycera</taxon>
        <taxon>Muscomorpha</taxon>
        <taxon>Ephydroidea</taxon>
        <taxon>Drosophilidae</taxon>
        <taxon>Drosophila</taxon>
        <taxon>Sophophora</taxon>
    </lineage>
</organism>
<keyword evidence="12" id="KW-1185">Reference proteome</keyword>
<keyword evidence="6" id="KW-0482">Metalloprotease</keyword>
<sequence>MAEQVMYLEDPDKSENDEDIYKSLELSNGLRALLVSVPKIGAHPHTASCSLMVDHGPFADPCNYQGLAHMLEHMIFMGSTPDAGHNVVFEHVNKHGGECWSTIHSEDTQFTFRVSDLHLESSLGYLAIALKNPPMLQETMERGRAIVESEFKRVAKKDANRRSQLLASLATEGYPHGAFHLGNMKSLKDNVGDDKDLHAALHAAWRDNYAANRMYVCLKAHLPIDVLECMVIRHFGQLRRNDIKAPDLSKFDYRNAYRSEFHEQVFYVEDVQKCCKLELTWVLPSMRSYYHSNPDKLLSRLIAYKGEGSLFAYLHRRHWACHLGAGTDEAHFNYHSMHGLFKVYIYLTSEGYKHIDEVLLATFAYLQIFASSSNDALQKLYEDQQKSQAAEFRLPDRLYDHDVDELVFRSKYYPSKYILTARQFTYDMNVQHLTEMIGILNNFKFNLMITSQDKVYDKQEQWFGTRYTSKPMPEKWKKLWIKSQTQRIAELFLPEPNPFVAHDFTMFWHQQGRPKLPPYPKRLTKTDTCELWFRQDDKFGKPQAYLCFFFLTPLLRGSVKNAAMCDMYASMVEMHVQKELDLAEEANLNCRFLVMDNGLRLFVSGYNEKLHLIVEAIAEGMTSFSNTIVEGLFTYSAQVQAETYLERINCPCTASKNILQCVLGEKPWTTKDLNKALNDITLEELQTFAQKLPQELYIKALIQGNYTEQAAHKVLNALVSRLKCKPIGDQRLVENRIVKLPRGSKVFCFDVPGTGTNVTNYYQFGQNSLRAEVIFNLISIIVNTPHYHTEGLIAGEVEGWTHVNAGILGYYLSVNFEDNSAAENSANRMAKDMEILRRQSWMFFHQLDDGSYAAIKEQLLRVALAPPPTLLDEVGENFNEIIQGTYVFGRTQKKAHVMRSLTKADVRRFLSDTKARNLRKLSVQLIGRETPNVEELDKELDDAINDFKSGLGMYQKLSVEPCVDGN</sequence>
<keyword evidence="5" id="KW-0862">Zinc</keyword>
<dbReference type="InterPro" id="IPR011249">
    <property type="entry name" value="Metalloenz_LuxS/M16"/>
</dbReference>
<dbReference type="SUPFAM" id="SSF63411">
    <property type="entry name" value="LuxS/MPP-like metallohydrolase"/>
    <property type="match status" value="4"/>
</dbReference>
<dbReference type="EMBL" id="AP029264">
    <property type="protein sequence ID" value="BFF94248.1"/>
    <property type="molecule type" value="Genomic_DNA"/>
</dbReference>
<feature type="domain" description="Peptidase M16 middle/third" evidence="10">
    <location>
        <begin position="404"/>
        <end position="674"/>
    </location>
</feature>
<dbReference type="InterPro" id="IPR001431">
    <property type="entry name" value="Pept_M16_Zn_BS"/>
</dbReference>
<evidence type="ECO:0000256" key="6">
    <source>
        <dbReference type="ARBA" id="ARBA00023049"/>
    </source>
</evidence>
<evidence type="ECO:0000256" key="2">
    <source>
        <dbReference type="ARBA" id="ARBA00022670"/>
    </source>
</evidence>
<name>A0AAU9FEY2_DROMD</name>
<dbReference type="InterPro" id="IPR007863">
    <property type="entry name" value="Peptidase_M16_C"/>
</dbReference>
<dbReference type="GO" id="GO:0006508">
    <property type="term" value="P:proteolysis"/>
    <property type="evidence" value="ECO:0007669"/>
    <property type="project" value="UniProtKB-KW"/>
</dbReference>
<proteinExistence type="inferred from homology"/>
<dbReference type="Pfam" id="PF05193">
    <property type="entry name" value="Peptidase_M16_C"/>
    <property type="match status" value="1"/>
</dbReference>
<keyword evidence="4" id="KW-0378">Hydrolase</keyword>
<evidence type="ECO:0000259" key="10">
    <source>
        <dbReference type="Pfam" id="PF16187"/>
    </source>
</evidence>
<evidence type="ECO:0000256" key="3">
    <source>
        <dbReference type="ARBA" id="ARBA00022723"/>
    </source>
</evidence>
<dbReference type="AlphaFoldDB" id="A0AAU9FEY2"/>
<evidence type="ECO:0000256" key="7">
    <source>
        <dbReference type="RuleBase" id="RU004447"/>
    </source>
</evidence>
<dbReference type="Gene3D" id="3.30.830.10">
    <property type="entry name" value="Metalloenzyme, LuxS/M16 peptidase-like"/>
    <property type="match status" value="4"/>
</dbReference>
<evidence type="ECO:0000259" key="8">
    <source>
        <dbReference type="Pfam" id="PF00675"/>
    </source>
</evidence>
<gene>
    <name evidence="11" type="ORF">DMAD_11936</name>
</gene>
<dbReference type="InterPro" id="IPR032632">
    <property type="entry name" value="Peptidase_M16_M"/>
</dbReference>
<reference evidence="11 12" key="1">
    <citation type="submission" date="2024-02" db="EMBL/GenBank/DDBJ databases">
        <title>A chromosome-level genome assembly of Drosophila madeirensis, a fruit fly species endemic to Madeira island.</title>
        <authorList>
            <person name="Tomihara K."/>
            <person name="Llopart A."/>
            <person name="Yamamoto D."/>
        </authorList>
    </citation>
    <scope>NUCLEOTIDE SEQUENCE [LARGE SCALE GENOMIC DNA]</scope>
    <source>
        <strain evidence="11 12">RF1</strain>
    </source>
</reference>
<evidence type="ECO:0000256" key="5">
    <source>
        <dbReference type="ARBA" id="ARBA00022833"/>
    </source>
</evidence>
<dbReference type="PANTHER" id="PTHR43690:SF18">
    <property type="entry name" value="INSULIN-DEGRADING ENZYME-RELATED"/>
    <property type="match status" value="1"/>
</dbReference>
<dbReference type="GO" id="GO:0046872">
    <property type="term" value="F:metal ion binding"/>
    <property type="evidence" value="ECO:0007669"/>
    <property type="project" value="UniProtKB-KW"/>
</dbReference>
<dbReference type="PROSITE" id="PS00143">
    <property type="entry name" value="INSULINASE"/>
    <property type="match status" value="1"/>
</dbReference>
<dbReference type="GO" id="GO:0004222">
    <property type="term" value="F:metalloendopeptidase activity"/>
    <property type="evidence" value="ECO:0007669"/>
    <property type="project" value="InterPro"/>
</dbReference>
<accession>A0AAU9FEY2</accession>
<protein>
    <submittedName>
        <fullName evidence="11">Nardilysin-like</fullName>
    </submittedName>
</protein>
<dbReference type="Proteomes" id="UP001500889">
    <property type="component" value="Chromosome U"/>
</dbReference>
<evidence type="ECO:0000313" key="11">
    <source>
        <dbReference type="EMBL" id="BFF94248.1"/>
    </source>
</evidence>